<dbReference type="GO" id="GO:0070402">
    <property type="term" value="F:NADPH binding"/>
    <property type="evidence" value="ECO:0007669"/>
    <property type="project" value="TreeGrafter"/>
</dbReference>
<dbReference type="PANTHER" id="PTHR48106">
    <property type="entry name" value="QUINONE OXIDOREDUCTASE PIG3-RELATED"/>
    <property type="match status" value="1"/>
</dbReference>
<dbReference type="RefSeq" id="WP_059400394.1">
    <property type="nucleotide sequence ID" value="NZ_FONX01000006.1"/>
</dbReference>
<dbReference type="GO" id="GO:0016651">
    <property type="term" value="F:oxidoreductase activity, acting on NAD(P)H"/>
    <property type="evidence" value="ECO:0007669"/>
    <property type="project" value="TreeGrafter"/>
</dbReference>
<evidence type="ECO:0000313" key="5">
    <source>
        <dbReference type="Proteomes" id="UP000199119"/>
    </source>
</evidence>
<dbReference type="Pfam" id="PF00107">
    <property type="entry name" value="ADH_zinc_N"/>
    <property type="match status" value="1"/>
</dbReference>
<dbReference type="SMART" id="SM00829">
    <property type="entry name" value="PKS_ER"/>
    <property type="match status" value="1"/>
</dbReference>
<dbReference type="InterPro" id="IPR036291">
    <property type="entry name" value="NAD(P)-bd_dom_sf"/>
</dbReference>
<proteinExistence type="predicted"/>
<dbReference type="PANTHER" id="PTHR48106:SF18">
    <property type="entry name" value="QUINONE OXIDOREDUCTASE PIG3"/>
    <property type="match status" value="1"/>
</dbReference>
<keyword evidence="1" id="KW-0521">NADP</keyword>
<keyword evidence="5" id="KW-1185">Reference proteome</keyword>
<dbReference type="SUPFAM" id="SSF50129">
    <property type="entry name" value="GroES-like"/>
    <property type="match status" value="1"/>
</dbReference>
<dbReference type="AlphaFoldDB" id="A0A1I2E1T7"/>
<accession>A0A1I2E1T7</accession>
<dbReference type="InterPro" id="IPR013149">
    <property type="entry name" value="ADH-like_C"/>
</dbReference>
<feature type="domain" description="Enoyl reductase (ER)" evidence="3">
    <location>
        <begin position="12"/>
        <end position="322"/>
    </location>
</feature>
<dbReference type="OrthoDB" id="4190732at2"/>
<dbReference type="InterPro" id="IPR011032">
    <property type="entry name" value="GroES-like_sf"/>
</dbReference>
<dbReference type="Gene3D" id="3.40.50.720">
    <property type="entry name" value="NAD(P)-binding Rossmann-like Domain"/>
    <property type="match status" value="1"/>
</dbReference>
<sequence length="324" mass="33964">MKAVVVVDSPQGKTLQVREVAAPVPGPGQVLVHVHAAALNRSDLSRTQKHYAPRPVHIAGNEMSGEVIALGPGVTRFAPGDRVMALADGSYAEQVCVDEDVALRVPDALPLLDAAAVPVSYLTAHDALRSAGHLAGGESVLIHSVTSGVGIAAVQIARVLGAGLVMGSTRRADRAEPLRAHGLQEIVDLARAPDFSRAVLEKTGGQGTALILDAIGGGVLAQNLAAAAVRGRIVVLGMLGGTEDTLDLNLLALRRLQLIGVSFRSRSLAERAQVCRRFEAELGPRLADGTLRPVISRTFPLDEALQAQEFMRGNLHLGKIVLLP</sequence>
<dbReference type="EMBL" id="FONX01000006">
    <property type="protein sequence ID" value="SFE86636.1"/>
    <property type="molecule type" value="Genomic_DNA"/>
</dbReference>
<dbReference type="Pfam" id="PF08240">
    <property type="entry name" value="ADH_N"/>
    <property type="match status" value="1"/>
</dbReference>
<dbReference type="Proteomes" id="UP000199119">
    <property type="component" value="Unassembled WGS sequence"/>
</dbReference>
<dbReference type="Gene3D" id="3.90.180.10">
    <property type="entry name" value="Medium-chain alcohol dehydrogenases, catalytic domain"/>
    <property type="match status" value="1"/>
</dbReference>
<keyword evidence="2" id="KW-0560">Oxidoreductase</keyword>
<evidence type="ECO:0000313" key="4">
    <source>
        <dbReference type="EMBL" id="SFE86636.1"/>
    </source>
</evidence>
<gene>
    <name evidence="4" type="ORF">SAMN04489711_106162</name>
</gene>
<evidence type="ECO:0000256" key="2">
    <source>
        <dbReference type="ARBA" id="ARBA00023002"/>
    </source>
</evidence>
<reference evidence="5" key="1">
    <citation type="submission" date="2016-10" db="EMBL/GenBank/DDBJ databases">
        <authorList>
            <person name="Varghese N."/>
            <person name="Submissions S."/>
        </authorList>
    </citation>
    <scope>NUCLEOTIDE SEQUENCE [LARGE SCALE GENOMIC DNA]</scope>
    <source>
        <strain evidence="5">DSM 27981</strain>
    </source>
</reference>
<dbReference type="InterPro" id="IPR013154">
    <property type="entry name" value="ADH-like_N"/>
</dbReference>
<dbReference type="STRING" id="1177982.SAMN04489711_106162"/>
<dbReference type="SUPFAM" id="SSF51735">
    <property type="entry name" value="NAD(P)-binding Rossmann-fold domains"/>
    <property type="match status" value="1"/>
</dbReference>
<evidence type="ECO:0000259" key="3">
    <source>
        <dbReference type="SMART" id="SM00829"/>
    </source>
</evidence>
<dbReference type="InterPro" id="IPR020843">
    <property type="entry name" value="ER"/>
</dbReference>
<name>A0A1I2E1T7_9BURK</name>
<organism evidence="4 5">
    <name type="scientific">Paracidovorax wautersii</name>
    <dbReference type="NCBI Taxonomy" id="1177982"/>
    <lineage>
        <taxon>Bacteria</taxon>
        <taxon>Pseudomonadati</taxon>
        <taxon>Pseudomonadota</taxon>
        <taxon>Betaproteobacteria</taxon>
        <taxon>Burkholderiales</taxon>
        <taxon>Comamonadaceae</taxon>
        <taxon>Paracidovorax</taxon>
    </lineage>
</organism>
<protein>
    <submittedName>
        <fullName evidence="4">NADPH:quinone reductase</fullName>
    </submittedName>
</protein>
<evidence type="ECO:0000256" key="1">
    <source>
        <dbReference type="ARBA" id="ARBA00022857"/>
    </source>
</evidence>